<accession>A0ABP8IJL2</accession>
<feature type="transmembrane region" description="Helical" evidence="1">
    <location>
        <begin position="122"/>
        <end position="143"/>
    </location>
</feature>
<evidence type="ECO:0000313" key="2">
    <source>
        <dbReference type="EMBL" id="GAA4359820.1"/>
    </source>
</evidence>
<keyword evidence="1" id="KW-0472">Membrane</keyword>
<organism evidence="2 3">
    <name type="scientific">Hymenobacter saemangeumensis</name>
    <dbReference type="NCBI Taxonomy" id="1084522"/>
    <lineage>
        <taxon>Bacteria</taxon>
        <taxon>Pseudomonadati</taxon>
        <taxon>Bacteroidota</taxon>
        <taxon>Cytophagia</taxon>
        <taxon>Cytophagales</taxon>
        <taxon>Hymenobacteraceae</taxon>
        <taxon>Hymenobacter</taxon>
    </lineage>
</organism>
<dbReference type="Proteomes" id="UP001501153">
    <property type="component" value="Unassembled WGS sequence"/>
</dbReference>
<reference evidence="3" key="1">
    <citation type="journal article" date="2019" name="Int. J. Syst. Evol. Microbiol.">
        <title>The Global Catalogue of Microorganisms (GCM) 10K type strain sequencing project: providing services to taxonomists for standard genome sequencing and annotation.</title>
        <authorList>
            <consortium name="The Broad Institute Genomics Platform"/>
            <consortium name="The Broad Institute Genome Sequencing Center for Infectious Disease"/>
            <person name="Wu L."/>
            <person name="Ma J."/>
        </authorList>
    </citation>
    <scope>NUCLEOTIDE SEQUENCE [LARGE SCALE GENOMIC DNA]</scope>
    <source>
        <strain evidence="3">JCM 17923</strain>
    </source>
</reference>
<gene>
    <name evidence="2" type="ORF">GCM10023185_26790</name>
</gene>
<comment type="caution">
    <text evidence="2">The sequence shown here is derived from an EMBL/GenBank/DDBJ whole genome shotgun (WGS) entry which is preliminary data.</text>
</comment>
<dbReference type="EMBL" id="BAABGZ010000029">
    <property type="protein sequence ID" value="GAA4359820.1"/>
    <property type="molecule type" value="Genomic_DNA"/>
</dbReference>
<keyword evidence="1" id="KW-1133">Transmembrane helix</keyword>
<feature type="transmembrane region" description="Helical" evidence="1">
    <location>
        <begin position="7"/>
        <end position="28"/>
    </location>
</feature>
<evidence type="ECO:0000256" key="1">
    <source>
        <dbReference type="SAM" id="Phobius"/>
    </source>
</evidence>
<evidence type="ECO:0008006" key="4">
    <source>
        <dbReference type="Google" id="ProtNLM"/>
    </source>
</evidence>
<keyword evidence="1" id="KW-0812">Transmembrane</keyword>
<dbReference type="RefSeq" id="WP_345236570.1">
    <property type="nucleotide sequence ID" value="NZ_BAABGZ010000029.1"/>
</dbReference>
<name>A0ABP8IJL2_9BACT</name>
<keyword evidence="3" id="KW-1185">Reference proteome</keyword>
<sequence length="159" mass="17381">MKSFSRILVAAACAAVAYGFPIFLLWWWGSSALERRATLANPPRPAEVTARHENWGGRAYGQLYYATIQLVAIDSAAAPVEVAVTEDEYAALQPGQRVSVSTNPATRQVLLSSSRWWSWSHVWWVLVGLFVLGYAVHLTLILVRGPGAAAASSEARQEP</sequence>
<protein>
    <recommendedName>
        <fullName evidence="4">DUF3592 domain-containing protein</fullName>
    </recommendedName>
</protein>
<proteinExistence type="predicted"/>
<evidence type="ECO:0000313" key="3">
    <source>
        <dbReference type="Proteomes" id="UP001501153"/>
    </source>
</evidence>